<feature type="domain" description="MRNA cap 0 methyltransferase" evidence="3">
    <location>
        <begin position="5"/>
        <end position="46"/>
    </location>
</feature>
<proteinExistence type="predicted"/>
<keyword evidence="1" id="KW-0489">Methyltransferase</keyword>
<protein>
    <recommendedName>
        <fullName evidence="3">mRNA cap 0 methyltransferase domain-containing protein</fullName>
    </recommendedName>
</protein>
<evidence type="ECO:0000256" key="2">
    <source>
        <dbReference type="ARBA" id="ARBA00022679"/>
    </source>
</evidence>
<accession>A0ABC8IXJ2</accession>
<sequence length="50" mass="6033">MNNFEQYDLELVFVKNSHDFLHEYIKKQEFVELMRRLGALGDGNQNQILF</sequence>
<reference evidence="4 5" key="1">
    <citation type="submission" date="2022-03" db="EMBL/GenBank/DDBJ databases">
        <authorList>
            <person name="Macdonald S."/>
            <person name="Ahmed S."/>
            <person name="Newling K."/>
        </authorList>
    </citation>
    <scope>NUCLEOTIDE SEQUENCE [LARGE SCALE GENOMIC DNA]</scope>
</reference>
<dbReference type="GO" id="GO:0008168">
    <property type="term" value="F:methyltransferase activity"/>
    <property type="evidence" value="ECO:0007669"/>
    <property type="project" value="UniProtKB-KW"/>
</dbReference>
<dbReference type="AlphaFoldDB" id="A0ABC8IXJ2"/>
<keyword evidence="2" id="KW-0808">Transferase</keyword>
<dbReference type="EMBL" id="CAKOAT010058711">
    <property type="protein sequence ID" value="CAH8303659.1"/>
    <property type="molecule type" value="Genomic_DNA"/>
</dbReference>
<dbReference type="GO" id="GO:0032259">
    <property type="term" value="P:methylation"/>
    <property type="evidence" value="ECO:0007669"/>
    <property type="project" value="UniProtKB-KW"/>
</dbReference>
<keyword evidence="5" id="KW-1185">Reference proteome</keyword>
<evidence type="ECO:0000313" key="4">
    <source>
        <dbReference type="EMBL" id="CAH8303659.1"/>
    </source>
</evidence>
<organism evidence="4 5">
    <name type="scientific">Eruca vesicaria subsp. sativa</name>
    <name type="common">Garden rocket</name>
    <name type="synonym">Eruca sativa</name>
    <dbReference type="NCBI Taxonomy" id="29727"/>
    <lineage>
        <taxon>Eukaryota</taxon>
        <taxon>Viridiplantae</taxon>
        <taxon>Streptophyta</taxon>
        <taxon>Embryophyta</taxon>
        <taxon>Tracheophyta</taxon>
        <taxon>Spermatophyta</taxon>
        <taxon>Magnoliopsida</taxon>
        <taxon>eudicotyledons</taxon>
        <taxon>Gunneridae</taxon>
        <taxon>Pentapetalae</taxon>
        <taxon>rosids</taxon>
        <taxon>malvids</taxon>
        <taxon>Brassicales</taxon>
        <taxon>Brassicaceae</taxon>
        <taxon>Brassiceae</taxon>
        <taxon>Eruca</taxon>
    </lineage>
</organism>
<evidence type="ECO:0000256" key="1">
    <source>
        <dbReference type="ARBA" id="ARBA00022603"/>
    </source>
</evidence>
<gene>
    <name evidence="4" type="ORF">ERUC_LOCUS3457</name>
</gene>
<comment type="caution">
    <text evidence="4">The sequence shown here is derived from an EMBL/GenBank/DDBJ whole genome shotgun (WGS) entry which is preliminary data.</text>
</comment>
<evidence type="ECO:0000259" key="3">
    <source>
        <dbReference type="Pfam" id="PF03291"/>
    </source>
</evidence>
<dbReference type="InterPro" id="IPR004971">
    <property type="entry name" value="mRNA_G-N7_MeTrfase_dom"/>
</dbReference>
<evidence type="ECO:0000313" key="5">
    <source>
        <dbReference type="Proteomes" id="UP001642260"/>
    </source>
</evidence>
<dbReference type="Pfam" id="PF03291">
    <property type="entry name" value="mRNA_G-N7_MeTrfase"/>
    <property type="match status" value="1"/>
</dbReference>
<dbReference type="Proteomes" id="UP001642260">
    <property type="component" value="Unassembled WGS sequence"/>
</dbReference>
<name>A0ABC8IXJ2_ERUVS</name>